<dbReference type="PANTHER" id="PTHR30136:SF24">
    <property type="entry name" value="HTH-TYPE TRANSCRIPTIONAL REPRESSOR ALLR"/>
    <property type="match status" value="1"/>
</dbReference>
<keyword evidence="3" id="KW-0804">Transcription</keyword>
<dbReference type="SMART" id="SM00346">
    <property type="entry name" value="HTH_ICLR"/>
    <property type="match status" value="1"/>
</dbReference>
<dbReference type="FunFam" id="1.10.10.10:FF:000056">
    <property type="entry name" value="IclR family transcriptional regulator"/>
    <property type="match status" value="1"/>
</dbReference>
<keyword evidence="2" id="KW-0238">DNA-binding</keyword>
<evidence type="ECO:0000259" key="4">
    <source>
        <dbReference type="PROSITE" id="PS51077"/>
    </source>
</evidence>
<dbReference type="Gene3D" id="3.30.450.40">
    <property type="match status" value="1"/>
</dbReference>
<dbReference type="KEGG" id="pami:JCM7686_1795"/>
<evidence type="ECO:0000256" key="1">
    <source>
        <dbReference type="ARBA" id="ARBA00023015"/>
    </source>
</evidence>
<dbReference type="InterPro" id="IPR014757">
    <property type="entry name" value="Tscrpt_reg_IclR_C"/>
</dbReference>
<dbReference type="SUPFAM" id="SSF46785">
    <property type="entry name" value="Winged helix' DNA-binding domain"/>
    <property type="match status" value="1"/>
</dbReference>
<dbReference type="PATRIC" id="fig|1367847.3.peg.1779"/>
<dbReference type="Proteomes" id="UP000015480">
    <property type="component" value="Chromosome"/>
</dbReference>
<evidence type="ECO:0000259" key="5">
    <source>
        <dbReference type="PROSITE" id="PS51078"/>
    </source>
</evidence>
<dbReference type="HOGENOM" id="CLU_062618_7_1_5"/>
<dbReference type="Gene3D" id="1.10.10.10">
    <property type="entry name" value="Winged helix-like DNA-binding domain superfamily/Winged helix DNA-binding domain"/>
    <property type="match status" value="1"/>
</dbReference>
<dbReference type="Pfam" id="PF09339">
    <property type="entry name" value="HTH_IclR"/>
    <property type="match status" value="1"/>
</dbReference>
<protein>
    <submittedName>
        <fullName evidence="6">Transcriptional regulator, IclR family</fullName>
    </submittedName>
</protein>
<organism evidence="6 7">
    <name type="scientific">Paracoccus aminophilus JCM 7686</name>
    <dbReference type="NCBI Taxonomy" id="1367847"/>
    <lineage>
        <taxon>Bacteria</taxon>
        <taxon>Pseudomonadati</taxon>
        <taxon>Pseudomonadota</taxon>
        <taxon>Alphaproteobacteria</taxon>
        <taxon>Rhodobacterales</taxon>
        <taxon>Paracoccaceae</taxon>
        <taxon>Paracoccus</taxon>
    </lineage>
</organism>
<dbReference type="GO" id="GO:0045892">
    <property type="term" value="P:negative regulation of DNA-templated transcription"/>
    <property type="evidence" value="ECO:0007669"/>
    <property type="project" value="TreeGrafter"/>
</dbReference>
<dbReference type="PROSITE" id="PS51077">
    <property type="entry name" value="HTH_ICLR"/>
    <property type="match status" value="1"/>
</dbReference>
<gene>
    <name evidence="6" type="ORF">JCM7686_1795</name>
</gene>
<dbReference type="EMBL" id="CP006650">
    <property type="protein sequence ID" value="AGT08896.1"/>
    <property type="molecule type" value="Genomic_DNA"/>
</dbReference>
<dbReference type="OrthoDB" id="8357778at2"/>
<dbReference type="InterPro" id="IPR050707">
    <property type="entry name" value="HTH_MetabolicPath_Reg"/>
</dbReference>
<evidence type="ECO:0000313" key="7">
    <source>
        <dbReference type="Proteomes" id="UP000015480"/>
    </source>
</evidence>
<evidence type="ECO:0000313" key="6">
    <source>
        <dbReference type="EMBL" id="AGT08896.1"/>
    </source>
</evidence>
<proteinExistence type="predicted"/>
<dbReference type="PROSITE" id="PS51078">
    <property type="entry name" value="ICLR_ED"/>
    <property type="match status" value="1"/>
</dbReference>
<accession>S5YUH9</accession>
<feature type="domain" description="HTH iclR-type" evidence="4">
    <location>
        <begin position="11"/>
        <end position="72"/>
    </location>
</feature>
<dbReference type="AlphaFoldDB" id="S5YUH9"/>
<sequence>MADDGTKSIRFDAVDRAAKILQVIADSGKPVPLTAIAKAAGLGQPTTSRYLASLCSHGFLERDSDGRYLLGIHLYLLGQKAIEQRDLRRFAAPQLEALHKKYNETISLALVVQNELVVVDCLEASHALRQGGTVGTKNDWHTSSLGKSILAHLPAARTDALVGAAPYLAYTAHTLKDGAALHADLARVRTTGYAVDDEETVLGGRCIGAAILDADGTPAGAISVSGPTSRVTEAAVAEIGRTVAEAAARVSAALGYSARSPA</sequence>
<keyword evidence="1" id="KW-0805">Transcription regulation</keyword>
<dbReference type="GO" id="GO:0003700">
    <property type="term" value="F:DNA-binding transcription factor activity"/>
    <property type="evidence" value="ECO:0007669"/>
    <property type="project" value="TreeGrafter"/>
</dbReference>
<dbReference type="Pfam" id="PF01614">
    <property type="entry name" value="IclR_C"/>
    <property type="match status" value="1"/>
</dbReference>
<dbReference type="InterPro" id="IPR036390">
    <property type="entry name" value="WH_DNA-bd_sf"/>
</dbReference>
<dbReference type="InterPro" id="IPR029016">
    <property type="entry name" value="GAF-like_dom_sf"/>
</dbReference>
<dbReference type="eggNOG" id="COG1414">
    <property type="taxonomic scope" value="Bacteria"/>
</dbReference>
<name>S5YUH9_PARAH</name>
<dbReference type="STRING" id="1367847.JCM7686_1795"/>
<dbReference type="GO" id="GO:0003677">
    <property type="term" value="F:DNA binding"/>
    <property type="evidence" value="ECO:0007669"/>
    <property type="project" value="UniProtKB-KW"/>
</dbReference>
<feature type="domain" description="IclR-ED" evidence="5">
    <location>
        <begin position="73"/>
        <end position="256"/>
    </location>
</feature>
<reference evidence="6 7" key="1">
    <citation type="journal article" date="2014" name="BMC Genomics">
        <title>Architecture and functions of a multipartite genome of the methylotrophic bacterium Paracoccus aminophilus JCM 7686, containing primary and secondary chromids.</title>
        <authorList>
            <person name="Dziewit L."/>
            <person name="Czarnecki J."/>
            <person name="Wibberg D."/>
            <person name="Radlinska M."/>
            <person name="Mrozek P."/>
            <person name="Szymczak M."/>
            <person name="Schluter A."/>
            <person name="Puhler A."/>
            <person name="Bartosik D."/>
        </authorList>
    </citation>
    <scope>NUCLEOTIDE SEQUENCE [LARGE SCALE GENOMIC DNA]</scope>
    <source>
        <strain evidence="6">JCM 7686</strain>
    </source>
</reference>
<evidence type="ECO:0000256" key="3">
    <source>
        <dbReference type="ARBA" id="ARBA00023163"/>
    </source>
</evidence>
<keyword evidence="7" id="KW-1185">Reference proteome</keyword>
<evidence type="ECO:0000256" key="2">
    <source>
        <dbReference type="ARBA" id="ARBA00023125"/>
    </source>
</evidence>
<dbReference type="RefSeq" id="WP_020950534.1">
    <property type="nucleotide sequence ID" value="NC_022041.1"/>
</dbReference>
<dbReference type="PANTHER" id="PTHR30136">
    <property type="entry name" value="HELIX-TURN-HELIX TRANSCRIPTIONAL REGULATOR, ICLR FAMILY"/>
    <property type="match status" value="1"/>
</dbReference>
<dbReference type="SUPFAM" id="SSF55781">
    <property type="entry name" value="GAF domain-like"/>
    <property type="match status" value="1"/>
</dbReference>
<dbReference type="InterPro" id="IPR036388">
    <property type="entry name" value="WH-like_DNA-bd_sf"/>
</dbReference>
<dbReference type="InterPro" id="IPR005471">
    <property type="entry name" value="Tscrpt_reg_IclR_N"/>
</dbReference>